<evidence type="ECO:0008006" key="6">
    <source>
        <dbReference type="Google" id="ProtNLM"/>
    </source>
</evidence>
<evidence type="ECO:0000256" key="3">
    <source>
        <dbReference type="SAM" id="SignalP"/>
    </source>
</evidence>
<proteinExistence type="predicted"/>
<feature type="region of interest" description="Disordered" evidence="2">
    <location>
        <begin position="65"/>
        <end position="113"/>
    </location>
</feature>
<reference evidence="4 5" key="1">
    <citation type="journal article" date="2017" name="BMC Genomics">
        <title>Comparative genomic and phylogenomic analyses of the Bifidobacteriaceae family.</title>
        <authorList>
            <person name="Lugli G.A."/>
            <person name="Milani C."/>
            <person name="Turroni F."/>
            <person name="Duranti S."/>
            <person name="Mancabelli L."/>
            <person name="Mangifesta M."/>
            <person name="Ferrario C."/>
            <person name="Modesto M."/>
            <person name="Mattarelli P."/>
            <person name="Jiri K."/>
            <person name="van Sinderen D."/>
            <person name="Ventura M."/>
        </authorList>
    </citation>
    <scope>NUCLEOTIDE SEQUENCE [LARGE SCALE GENOMIC DNA]</scope>
    <source>
        <strain evidence="4 5">DSM 100196</strain>
    </source>
</reference>
<name>A0A261FQW1_9BIFI</name>
<feature type="chain" id="PRO_5012672613" description="Tubuliform spidroin" evidence="3">
    <location>
        <begin position="17"/>
        <end position="781"/>
    </location>
</feature>
<feature type="compositionally biased region" description="Low complexity" evidence="2">
    <location>
        <begin position="655"/>
        <end position="681"/>
    </location>
</feature>
<evidence type="ECO:0000256" key="2">
    <source>
        <dbReference type="SAM" id="MobiDB-lite"/>
    </source>
</evidence>
<dbReference type="OrthoDB" id="3240077at2"/>
<feature type="region of interest" description="Disordered" evidence="2">
    <location>
        <begin position="536"/>
        <end position="563"/>
    </location>
</feature>
<gene>
    <name evidence="4" type="ORF">BMYO_0086</name>
</gene>
<dbReference type="AlphaFoldDB" id="A0A261FQW1"/>
<accession>A0A261FQW1</accession>
<keyword evidence="5" id="KW-1185">Reference proteome</keyword>
<feature type="region of interest" description="Disordered" evidence="2">
    <location>
        <begin position="223"/>
        <end position="276"/>
    </location>
</feature>
<keyword evidence="1" id="KW-0175">Coiled coil</keyword>
<evidence type="ECO:0000256" key="1">
    <source>
        <dbReference type="SAM" id="Coils"/>
    </source>
</evidence>
<feature type="signal peptide" evidence="3">
    <location>
        <begin position="1"/>
        <end position="16"/>
    </location>
</feature>
<feature type="compositionally biased region" description="Low complexity" evidence="2">
    <location>
        <begin position="252"/>
        <end position="276"/>
    </location>
</feature>
<dbReference type="RefSeq" id="WP_094666646.1">
    <property type="nucleotide sequence ID" value="NZ_MWWW01000002.1"/>
</dbReference>
<keyword evidence="3" id="KW-0732">Signal</keyword>
<sequence length="781" mass="78685">MKLAAALVSCALCVTAATGGIWLSRPADMDYGPLLAAANDRYAVLDENGTPTRWYVAGPSAMNAAPADNATGSGSAQESQNNTQDNQGTEHGQSETSAGWSVTRIPAGSDTAPTSPWKVAVTYSLDGPNVDANDVRNASGLVGIYIDITPATGEAKTSVPVVAFTVPTQVADDISADKGVSLSAQGSDTLIAAAGKPGEGLNFSCYMNAKEFTMSPVAFASLPSEGNDTAGTGADVDSGEVPGQNGQPQTNQSDQTGQTADADAAGAAAPQSGEAAQSADAAQLVATATSLVDSLTDAGSGEHQQLIEQLKALRDNERRLDQSVVAERKAAHKQTFDNYMAAYVGSYTTHLSGSIGTSTQLPALMGTAGELSGDTPLAQAVLDLADAVNNVSAAHMHAGAVDALDEVIRRIQQQGTTGLIDDLTTEAAEEATKGSQQYADGQSQLSAAMIPYSMKYTDVYTSNLSLLTGGTSAGASAYTQQAIAETNGSGDLKDAQAKVDAAMATLAAACEHTGKSQALKQIVLRFSDQFEGGAATDTAATDGVTNGATGRRTGDAKDEQSAGQSVAGLTGVNAVTGLADPQSQSFYGRTKAADAKRKAQAALKQAEEAKQQQSQDANASLVDDTISMSAGDVMSYANGLTSALGSGKSGDAGQSGAPASSDKSGAGAGESSDAANSVGSAGSSGSGNGQTADQKGAGNDGTGDGSSTTQTTHDDTNDAPVLFGFGKGGTLLTHDMSTLIGETVDLGDAGALITQAATQLGAAVPQMHTDRPRYLLVIPTV</sequence>
<dbReference type="Proteomes" id="UP000216871">
    <property type="component" value="Unassembled WGS sequence"/>
</dbReference>
<feature type="coiled-coil region" evidence="1">
    <location>
        <begin position="589"/>
        <end position="616"/>
    </location>
</feature>
<feature type="compositionally biased region" description="Low complexity" evidence="2">
    <location>
        <begin position="536"/>
        <end position="550"/>
    </location>
</feature>
<comment type="caution">
    <text evidence="4">The sequence shown here is derived from an EMBL/GenBank/DDBJ whole genome shotgun (WGS) entry which is preliminary data.</text>
</comment>
<feature type="region of interest" description="Disordered" evidence="2">
    <location>
        <begin position="646"/>
        <end position="720"/>
    </location>
</feature>
<organism evidence="4 5">
    <name type="scientific">Bifidobacterium myosotis</name>
    <dbReference type="NCBI Taxonomy" id="1630166"/>
    <lineage>
        <taxon>Bacteria</taxon>
        <taxon>Bacillati</taxon>
        <taxon>Actinomycetota</taxon>
        <taxon>Actinomycetes</taxon>
        <taxon>Bifidobacteriales</taxon>
        <taxon>Bifidobacteriaceae</taxon>
        <taxon>Bifidobacterium</taxon>
    </lineage>
</organism>
<protein>
    <recommendedName>
        <fullName evidence="6">Tubuliform spidroin</fullName>
    </recommendedName>
</protein>
<dbReference type="EMBL" id="MWWW01000002">
    <property type="protein sequence ID" value="OZG61572.1"/>
    <property type="molecule type" value="Genomic_DNA"/>
</dbReference>
<feature type="compositionally biased region" description="Polar residues" evidence="2">
    <location>
        <begin position="70"/>
        <end position="100"/>
    </location>
</feature>
<evidence type="ECO:0000313" key="5">
    <source>
        <dbReference type="Proteomes" id="UP000216871"/>
    </source>
</evidence>
<evidence type="ECO:0000313" key="4">
    <source>
        <dbReference type="EMBL" id="OZG61572.1"/>
    </source>
</evidence>